<sequence>MLSLKKDRSVSRTPVAWLAYTIAVTNYHDIVAFTVQKECACSKKFYHRDDLLYRSQLLSKYYKLSLAFEWLTNECKYSFVKELLNQSITLTLVLIFKVTLEKSLPESLFLVGLSNLNKIVESSERISFKSLLEETVNGKSYAEQRSLE</sequence>
<dbReference type="Proteomes" id="UP000887565">
    <property type="component" value="Unplaced"/>
</dbReference>
<evidence type="ECO:0000313" key="1">
    <source>
        <dbReference type="Proteomes" id="UP000887565"/>
    </source>
</evidence>
<name>A0A915IBH6_ROMCU</name>
<accession>A0A915IBH6</accession>
<dbReference type="AlphaFoldDB" id="A0A915IBH6"/>
<proteinExistence type="predicted"/>
<organism evidence="1 2">
    <name type="scientific">Romanomermis culicivorax</name>
    <name type="common">Nematode worm</name>
    <dbReference type="NCBI Taxonomy" id="13658"/>
    <lineage>
        <taxon>Eukaryota</taxon>
        <taxon>Metazoa</taxon>
        <taxon>Ecdysozoa</taxon>
        <taxon>Nematoda</taxon>
        <taxon>Enoplea</taxon>
        <taxon>Dorylaimia</taxon>
        <taxon>Mermithida</taxon>
        <taxon>Mermithoidea</taxon>
        <taxon>Mermithidae</taxon>
        <taxon>Romanomermis</taxon>
    </lineage>
</organism>
<evidence type="ECO:0000313" key="2">
    <source>
        <dbReference type="WBParaSite" id="nRc.2.0.1.t11529-RA"/>
    </source>
</evidence>
<reference evidence="2" key="1">
    <citation type="submission" date="2022-11" db="UniProtKB">
        <authorList>
            <consortium name="WormBaseParasite"/>
        </authorList>
    </citation>
    <scope>IDENTIFICATION</scope>
</reference>
<dbReference type="WBParaSite" id="nRc.2.0.1.t11529-RA">
    <property type="protein sequence ID" value="nRc.2.0.1.t11529-RA"/>
    <property type="gene ID" value="nRc.2.0.1.g11529"/>
</dbReference>
<keyword evidence="1" id="KW-1185">Reference proteome</keyword>
<protein>
    <submittedName>
        <fullName evidence="2">Uncharacterized protein</fullName>
    </submittedName>
</protein>